<evidence type="ECO:0008006" key="7">
    <source>
        <dbReference type="Google" id="ProtNLM"/>
    </source>
</evidence>
<dbReference type="PANTHER" id="PTHR33603">
    <property type="entry name" value="METHYLTRANSFERASE"/>
    <property type="match status" value="1"/>
</dbReference>
<dbReference type="SUPFAM" id="SSF75217">
    <property type="entry name" value="alpha/beta knot"/>
    <property type="match status" value="1"/>
</dbReference>
<gene>
    <name evidence="5" type="ORF">DVH24_012234</name>
</gene>
<dbReference type="InterPro" id="IPR003742">
    <property type="entry name" value="RlmH-like"/>
</dbReference>
<dbReference type="InterPro" id="IPR029028">
    <property type="entry name" value="Alpha/beta_knot_MTases"/>
</dbReference>
<name>A0A498HP93_MALDO</name>
<keyword evidence="1" id="KW-0489">Methyltransferase</keyword>
<dbReference type="EMBL" id="RDQH01000341">
    <property type="protein sequence ID" value="RXH72550.1"/>
    <property type="molecule type" value="Genomic_DNA"/>
</dbReference>
<dbReference type="GO" id="GO:0032259">
    <property type="term" value="P:methylation"/>
    <property type="evidence" value="ECO:0007669"/>
    <property type="project" value="UniProtKB-KW"/>
</dbReference>
<sequence>MLVFVQLLEPHVVFFVCLSVEMVVMLSARLHIVTSALPSGRDCKYTGQAVRALPIRIISVGKKRSQGVQLVVDEYIEKLKLYCSVDDVHIRNNPKNAHDSKAQVDHEDSAVMDLIRSDDWVVLLDERGKDIGSEQMAELVGDAGNTGASRLSFCVGGPYGHGKRLRERADVSIKLSSMVLNHQIALVVLVEQLYRSWTILKGQNYHR</sequence>
<comment type="similarity">
    <text evidence="4">Belongs to the RNA methyltransferase RlmH family.</text>
</comment>
<evidence type="ECO:0000256" key="3">
    <source>
        <dbReference type="ARBA" id="ARBA00022691"/>
    </source>
</evidence>
<dbReference type="AlphaFoldDB" id="A0A498HP93"/>
<dbReference type="Pfam" id="PF02590">
    <property type="entry name" value="SPOUT_MTase"/>
    <property type="match status" value="1"/>
</dbReference>
<dbReference type="Proteomes" id="UP000290289">
    <property type="component" value="Chromosome 15"/>
</dbReference>
<dbReference type="CDD" id="cd18081">
    <property type="entry name" value="RlmH-like"/>
    <property type="match status" value="1"/>
</dbReference>
<evidence type="ECO:0000256" key="4">
    <source>
        <dbReference type="ARBA" id="ARBA00038303"/>
    </source>
</evidence>
<dbReference type="GO" id="GO:0006364">
    <property type="term" value="P:rRNA processing"/>
    <property type="evidence" value="ECO:0007669"/>
    <property type="project" value="InterPro"/>
</dbReference>
<comment type="caution">
    <text evidence="5">The sequence shown here is derived from an EMBL/GenBank/DDBJ whole genome shotgun (WGS) entry which is preliminary data.</text>
</comment>
<accession>A0A498HP93</accession>
<keyword evidence="6" id="KW-1185">Reference proteome</keyword>
<dbReference type="SFLD" id="SFLDS00070">
    <property type="entry name" value="SPOUT_Methyltransferase"/>
    <property type="match status" value="1"/>
</dbReference>
<keyword evidence="2" id="KW-0808">Transferase</keyword>
<proteinExistence type="inferred from homology"/>
<reference evidence="5 6" key="1">
    <citation type="submission" date="2018-10" db="EMBL/GenBank/DDBJ databases">
        <title>A high-quality apple genome assembly.</title>
        <authorList>
            <person name="Hu J."/>
        </authorList>
    </citation>
    <scope>NUCLEOTIDE SEQUENCE [LARGE SCALE GENOMIC DNA]</scope>
    <source>
        <strain evidence="6">cv. HFTH1</strain>
        <tissue evidence="5">Young leaf</tissue>
    </source>
</reference>
<organism evidence="5 6">
    <name type="scientific">Malus domestica</name>
    <name type="common">Apple</name>
    <name type="synonym">Pyrus malus</name>
    <dbReference type="NCBI Taxonomy" id="3750"/>
    <lineage>
        <taxon>Eukaryota</taxon>
        <taxon>Viridiplantae</taxon>
        <taxon>Streptophyta</taxon>
        <taxon>Embryophyta</taxon>
        <taxon>Tracheophyta</taxon>
        <taxon>Spermatophyta</taxon>
        <taxon>Magnoliopsida</taxon>
        <taxon>eudicotyledons</taxon>
        <taxon>Gunneridae</taxon>
        <taxon>Pentapetalae</taxon>
        <taxon>rosids</taxon>
        <taxon>fabids</taxon>
        <taxon>Rosales</taxon>
        <taxon>Rosaceae</taxon>
        <taxon>Amygdaloideae</taxon>
        <taxon>Maleae</taxon>
        <taxon>Malus</taxon>
    </lineage>
</organism>
<dbReference type="STRING" id="3750.A0A498HP93"/>
<dbReference type="InterPro" id="IPR029026">
    <property type="entry name" value="tRNA_m1G_MTases_N"/>
</dbReference>
<evidence type="ECO:0000256" key="2">
    <source>
        <dbReference type="ARBA" id="ARBA00022679"/>
    </source>
</evidence>
<evidence type="ECO:0000313" key="6">
    <source>
        <dbReference type="Proteomes" id="UP000290289"/>
    </source>
</evidence>
<keyword evidence="3" id="KW-0949">S-adenosyl-L-methionine</keyword>
<dbReference type="Gene3D" id="3.40.1280.10">
    <property type="match status" value="1"/>
</dbReference>
<dbReference type="PANTHER" id="PTHR33603:SF1">
    <property type="entry name" value="RIBOSOMAL RNA LARGE SUBUNIT METHYLTRANSFERASE H"/>
    <property type="match status" value="1"/>
</dbReference>
<evidence type="ECO:0000256" key="1">
    <source>
        <dbReference type="ARBA" id="ARBA00022603"/>
    </source>
</evidence>
<dbReference type="GO" id="GO:0008168">
    <property type="term" value="F:methyltransferase activity"/>
    <property type="evidence" value="ECO:0007669"/>
    <property type="project" value="UniProtKB-KW"/>
</dbReference>
<evidence type="ECO:0000313" key="5">
    <source>
        <dbReference type="EMBL" id="RXH72550.1"/>
    </source>
</evidence>
<dbReference type="HAMAP" id="MF_00658">
    <property type="entry name" value="23SrRNA_methyltr_H"/>
    <property type="match status" value="1"/>
</dbReference>
<protein>
    <recommendedName>
        <fullName evidence="7">RNA methyltransferase At5g10620</fullName>
    </recommendedName>
</protein>